<dbReference type="GO" id="GO:0006952">
    <property type="term" value="P:defense response"/>
    <property type="evidence" value="ECO:0007669"/>
    <property type="project" value="UniProtKB-KW"/>
</dbReference>
<dbReference type="InterPro" id="IPR057135">
    <property type="entry name" value="At4g27190-like_LRR"/>
</dbReference>
<reference evidence="3" key="1">
    <citation type="submission" date="2022-06" db="EMBL/GenBank/DDBJ databases">
        <title>Uncovering the hologenomic basis of an extraordinary plant invasion.</title>
        <authorList>
            <person name="Bieker V.C."/>
            <person name="Martin M.D."/>
            <person name="Gilbert T."/>
            <person name="Hodgins K."/>
            <person name="Battlay P."/>
            <person name="Petersen B."/>
            <person name="Wilson J."/>
        </authorList>
    </citation>
    <scope>NUCLEOTIDE SEQUENCE</scope>
    <source>
        <strain evidence="3">AA19_3_7</strain>
        <tissue evidence="3">Leaf</tissue>
    </source>
</reference>
<sequence length="396" mass="45607">MEGWEEWSTNDGDKDQAIEWFPCLHQMSIINCPKLDVVAIELIPSLQVLHIQGCSVAVLRSMVSVASSVIRLIIWDNKGLHQLHREGLEHLRAVEYLRIIQCDELTYLWKSEAEACKVLVDLQKLEVSRCVNLISLGEEEVTQVIGMESFREVEINSCPRLERYYCPNSIEKLKISGCDSITSLTFQTMHNLPSSLKILNIEDCRNLELNWLHNDFLSSLESLVIFKMPNLRLLHEECLVHLTTLIITRCDNIETIPGEGFGFRPFRCLRSLVIDNCKNLKSFPHEQLQSLASLEEMRIRVVSFAKVEDMRNSNNTTLPSFFLPSSLTYLYIRDFTDLESLSKGLRHLTCLEELVIVSCPKLRDLPVIVISLNTILERFCLERMAKWIGRKHIAFT</sequence>
<evidence type="ECO:0000256" key="1">
    <source>
        <dbReference type="ARBA" id="ARBA00022821"/>
    </source>
</evidence>
<dbReference type="InterPro" id="IPR032675">
    <property type="entry name" value="LRR_dom_sf"/>
</dbReference>
<dbReference type="Gene3D" id="3.80.10.10">
    <property type="entry name" value="Ribonuclease Inhibitor"/>
    <property type="match status" value="2"/>
</dbReference>
<proteinExistence type="predicted"/>
<evidence type="ECO:0000313" key="4">
    <source>
        <dbReference type="Proteomes" id="UP001206925"/>
    </source>
</evidence>
<dbReference type="AlphaFoldDB" id="A0AAD5D1P7"/>
<protein>
    <recommendedName>
        <fullName evidence="2">Disease resistance protein At4g27190-like leucine-rich repeats domain-containing protein</fullName>
    </recommendedName>
</protein>
<dbReference type="EMBL" id="JAMZMK010005665">
    <property type="protein sequence ID" value="KAI7752506.1"/>
    <property type="molecule type" value="Genomic_DNA"/>
</dbReference>
<dbReference type="PANTHER" id="PTHR36766">
    <property type="entry name" value="PLANT BROAD-SPECTRUM MILDEW RESISTANCE PROTEIN RPW8"/>
    <property type="match status" value="1"/>
</dbReference>
<evidence type="ECO:0000313" key="3">
    <source>
        <dbReference type="EMBL" id="KAI7752506.1"/>
    </source>
</evidence>
<comment type="caution">
    <text evidence="3">The sequence shown here is derived from an EMBL/GenBank/DDBJ whole genome shotgun (WGS) entry which is preliminary data.</text>
</comment>
<keyword evidence="1" id="KW-0611">Plant defense</keyword>
<dbReference type="PANTHER" id="PTHR36766:SF70">
    <property type="entry name" value="DISEASE RESISTANCE PROTEIN RGA4"/>
    <property type="match status" value="1"/>
</dbReference>
<gene>
    <name evidence="3" type="ORF">M8C21_015857</name>
</gene>
<dbReference type="Proteomes" id="UP001206925">
    <property type="component" value="Unassembled WGS sequence"/>
</dbReference>
<keyword evidence="4" id="KW-1185">Reference proteome</keyword>
<organism evidence="3 4">
    <name type="scientific">Ambrosia artemisiifolia</name>
    <name type="common">Common ragweed</name>
    <dbReference type="NCBI Taxonomy" id="4212"/>
    <lineage>
        <taxon>Eukaryota</taxon>
        <taxon>Viridiplantae</taxon>
        <taxon>Streptophyta</taxon>
        <taxon>Embryophyta</taxon>
        <taxon>Tracheophyta</taxon>
        <taxon>Spermatophyta</taxon>
        <taxon>Magnoliopsida</taxon>
        <taxon>eudicotyledons</taxon>
        <taxon>Gunneridae</taxon>
        <taxon>Pentapetalae</taxon>
        <taxon>asterids</taxon>
        <taxon>campanulids</taxon>
        <taxon>Asterales</taxon>
        <taxon>Asteraceae</taxon>
        <taxon>Asteroideae</taxon>
        <taxon>Heliantheae alliance</taxon>
        <taxon>Heliantheae</taxon>
        <taxon>Ambrosia</taxon>
    </lineage>
</organism>
<evidence type="ECO:0000259" key="2">
    <source>
        <dbReference type="Pfam" id="PF23247"/>
    </source>
</evidence>
<name>A0AAD5D1P7_AMBAR</name>
<dbReference type="Pfam" id="PF23247">
    <property type="entry name" value="LRR_RPS2"/>
    <property type="match status" value="1"/>
</dbReference>
<accession>A0AAD5D1P7</accession>
<dbReference type="SUPFAM" id="SSF52058">
    <property type="entry name" value="L domain-like"/>
    <property type="match status" value="1"/>
</dbReference>
<feature type="domain" description="Disease resistance protein At4g27190-like leucine-rich repeats" evidence="2">
    <location>
        <begin position="266"/>
        <end position="365"/>
    </location>
</feature>